<proteinExistence type="predicted"/>
<evidence type="ECO:0000313" key="1">
    <source>
        <dbReference type="EMBL" id="CAB4147779.1"/>
    </source>
</evidence>
<name>A0A6J5MVS6_9CAUD</name>
<dbReference type="EMBL" id="LR797500">
    <property type="protein sequence ID" value="CAB4220296.1"/>
    <property type="molecule type" value="Genomic_DNA"/>
</dbReference>
<organism evidence="1">
    <name type="scientific">uncultured Caudovirales phage</name>
    <dbReference type="NCBI Taxonomy" id="2100421"/>
    <lineage>
        <taxon>Viruses</taxon>
        <taxon>Duplodnaviria</taxon>
        <taxon>Heunggongvirae</taxon>
        <taxon>Uroviricota</taxon>
        <taxon>Caudoviricetes</taxon>
        <taxon>Peduoviridae</taxon>
        <taxon>Maltschvirus</taxon>
        <taxon>Maltschvirus maltsch</taxon>
    </lineage>
</organism>
<protein>
    <submittedName>
        <fullName evidence="1">Uncharacterized protein</fullName>
    </submittedName>
</protein>
<dbReference type="EMBL" id="LR796970">
    <property type="protein sequence ID" value="CAB4178698.1"/>
    <property type="molecule type" value="Genomic_DNA"/>
</dbReference>
<evidence type="ECO:0000313" key="2">
    <source>
        <dbReference type="EMBL" id="CAB4178698.1"/>
    </source>
</evidence>
<dbReference type="EMBL" id="LR797115">
    <property type="protein sequence ID" value="CAB4188033.1"/>
    <property type="molecule type" value="Genomic_DNA"/>
</dbReference>
<sequence length="109" mass="11647">MNVQNLDMMAGETRTFTLYARDPNNAVQSLSGLTVSWRVGRAPWDPNRDTPVFSVTGTTVSASAGSFTVALTNADTINLAGDFLHQAVTSSNVVVVSGRLHIRPALRVS</sequence>
<evidence type="ECO:0000313" key="4">
    <source>
        <dbReference type="EMBL" id="CAB4220296.1"/>
    </source>
</evidence>
<gene>
    <name evidence="2" type="ORF">UFOVP1020_39</name>
    <name evidence="3" type="ORF">UFOVP1170_34</name>
    <name evidence="4" type="ORF">UFOVP1621_11</name>
    <name evidence="1" type="ORF">UFOVP512_44</name>
</gene>
<evidence type="ECO:0000313" key="3">
    <source>
        <dbReference type="EMBL" id="CAB4188033.1"/>
    </source>
</evidence>
<reference evidence="1" key="1">
    <citation type="submission" date="2020-04" db="EMBL/GenBank/DDBJ databases">
        <authorList>
            <person name="Chiriac C."/>
            <person name="Salcher M."/>
            <person name="Ghai R."/>
            <person name="Kavagutti S V."/>
        </authorList>
    </citation>
    <scope>NUCLEOTIDE SEQUENCE</scope>
</reference>
<dbReference type="EMBL" id="LR796488">
    <property type="protein sequence ID" value="CAB4147779.1"/>
    <property type="molecule type" value="Genomic_DNA"/>
</dbReference>
<accession>A0A6J5MVS6</accession>